<dbReference type="InterPro" id="IPR008271">
    <property type="entry name" value="Ser/Thr_kinase_AS"/>
</dbReference>
<accession>A0AAV8U0M9</accession>
<dbReference type="AlphaFoldDB" id="A0AAV8U0M9"/>
<dbReference type="Proteomes" id="UP001159364">
    <property type="component" value="Linkage Group LG02"/>
</dbReference>
<evidence type="ECO:0000256" key="7">
    <source>
        <dbReference type="RuleBase" id="RU000304"/>
    </source>
</evidence>
<evidence type="ECO:0000256" key="5">
    <source>
        <dbReference type="ARBA" id="ARBA00022840"/>
    </source>
</evidence>
<keyword evidence="3 6" id="KW-0547">Nucleotide-binding</keyword>
<gene>
    <name evidence="9" type="ORF">K2173_026866</name>
</gene>
<dbReference type="PANTHER" id="PTHR45621">
    <property type="entry name" value="OS01G0588500 PROTEIN-RELATED"/>
    <property type="match status" value="1"/>
</dbReference>
<dbReference type="PROSITE" id="PS50011">
    <property type="entry name" value="PROTEIN_KINASE_DOM"/>
    <property type="match status" value="1"/>
</dbReference>
<dbReference type="PROSITE" id="PS00108">
    <property type="entry name" value="PROTEIN_KINASE_ST"/>
    <property type="match status" value="1"/>
</dbReference>
<dbReference type="InterPro" id="IPR000719">
    <property type="entry name" value="Prot_kinase_dom"/>
</dbReference>
<evidence type="ECO:0000256" key="3">
    <source>
        <dbReference type="ARBA" id="ARBA00022741"/>
    </source>
</evidence>
<dbReference type="CDD" id="cd14066">
    <property type="entry name" value="STKc_IRAK"/>
    <property type="match status" value="1"/>
</dbReference>
<dbReference type="PROSITE" id="PS00107">
    <property type="entry name" value="PROTEIN_KINASE_ATP"/>
    <property type="match status" value="1"/>
</dbReference>
<dbReference type="FunFam" id="1.10.510.10:FF:000095">
    <property type="entry name" value="protein STRUBBELIG-RECEPTOR FAMILY 8"/>
    <property type="match status" value="1"/>
</dbReference>
<dbReference type="InterPro" id="IPR011009">
    <property type="entry name" value="Kinase-like_dom_sf"/>
</dbReference>
<dbReference type="Pfam" id="PF00069">
    <property type="entry name" value="Pkinase"/>
    <property type="match status" value="1"/>
</dbReference>
<sequence length="416" mass="45963">MGNCCSCFAPKSTSVTATVATVVSVTAPTSIPSPDAGPTSVGHLSDGDTSFLRTNASGNSWFSMATTNFTTRISQASGAIAAIWANGGPVDVENEFPAGLDDEEGATAMDAVTVKAFTFAQLKTATSNFRNDLVLGRGGFGRVYKGWLNENDHSTRKRAIAVKKLDSTSKQGIRQWRTEVGFLRRLNHPNIVKLVGYYRGNAELMIVYEFMQEGSLNYHLFGRGSGRLLPWGKRVKIATEMARGLSYLHTMDTPIIYRDFKSSNVLLDKYYRPKISDFGLAKWGPRAGNPCVTGHVMGTIGYAAPEYVSTGNLYVKSDVYSFGVVLVEMLTGLRAIDKKRPTWQRNLITWTKPVLSDKRRLRQIMDPRLDGKYSLREAFQMAILALKCLHEKPQFRPSMKEVAETLQDIGAYHATA</sequence>
<dbReference type="Gene3D" id="1.10.510.10">
    <property type="entry name" value="Transferase(Phosphotransferase) domain 1"/>
    <property type="match status" value="1"/>
</dbReference>
<keyword evidence="2" id="KW-0808">Transferase</keyword>
<dbReference type="SUPFAM" id="SSF56112">
    <property type="entry name" value="Protein kinase-like (PK-like)"/>
    <property type="match status" value="1"/>
</dbReference>
<organism evidence="9 10">
    <name type="scientific">Erythroxylum novogranatense</name>
    <dbReference type="NCBI Taxonomy" id="1862640"/>
    <lineage>
        <taxon>Eukaryota</taxon>
        <taxon>Viridiplantae</taxon>
        <taxon>Streptophyta</taxon>
        <taxon>Embryophyta</taxon>
        <taxon>Tracheophyta</taxon>
        <taxon>Spermatophyta</taxon>
        <taxon>Magnoliopsida</taxon>
        <taxon>eudicotyledons</taxon>
        <taxon>Gunneridae</taxon>
        <taxon>Pentapetalae</taxon>
        <taxon>rosids</taxon>
        <taxon>fabids</taxon>
        <taxon>Malpighiales</taxon>
        <taxon>Erythroxylaceae</taxon>
        <taxon>Erythroxylum</taxon>
    </lineage>
</organism>
<keyword evidence="10" id="KW-1185">Reference proteome</keyword>
<evidence type="ECO:0000313" key="9">
    <source>
        <dbReference type="EMBL" id="KAJ8771689.1"/>
    </source>
</evidence>
<feature type="binding site" evidence="6">
    <location>
        <position position="164"/>
    </location>
    <ligand>
        <name>ATP</name>
        <dbReference type="ChEBI" id="CHEBI:30616"/>
    </ligand>
</feature>
<proteinExistence type="inferred from homology"/>
<name>A0AAV8U0M9_9ROSI</name>
<feature type="domain" description="Protein kinase" evidence="8">
    <location>
        <begin position="129"/>
        <end position="416"/>
    </location>
</feature>
<evidence type="ECO:0000259" key="8">
    <source>
        <dbReference type="PROSITE" id="PS50011"/>
    </source>
</evidence>
<reference evidence="9 10" key="1">
    <citation type="submission" date="2021-09" db="EMBL/GenBank/DDBJ databases">
        <title>Genomic insights and catalytic innovation underlie evolution of tropane alkaloids biosynthesis.</title>
        <authorList>
            <person name="Wang Y.-J."/>
            <person name="Tian T."/>
            <person name="Huang J.-P."/>
            <person name="Huang S.-X."/>
        </authorList>
    </citation>
    <scope>NUCLEOTIDE SEQUENCE [LARGE SCALE GENOMIC DNA]</scope>
    <source>
        <strain evidence="9">KIB-2018</strain>
        <tissue evidence="9">Leaf</tissue>
    </source>
</reference>
<keyword evidence="4" id="KW-0418">Kinase</keyword>
<evidence type="ECO:0000256" key="6">
    <source>
        <dbReference type="PROSITE-ProRule" id="PRU10141"/>
    </source>
</evidence>
<dbReference type="EMBL" id="JAIWQS010000002">
    <property type="protein sequence ID" value="KAJ8771689.1"/>
    <property type="molecule type" value="Genomic_DNA"/>
</dbReference>
<evidence type="ECO:0000313" key="10">
    <source>
        <dbReference type="Proteomes" id="UP001159364"/>
    </source>
</evidence>
<evidence type="ECO:0000256" key="4">
    <source>
        <dbReference type="ARBA" id="ARBA00022777"/>
    </source>
</evidence>
<dbReference type="FunFam" id="3.30.200.20:FF:000039">
    <property type="entry name" value="receptor-like protein kinase FERONIA"/>
    <property type="match status" value="1"/>
</dbReference>
<protein>
    <recommendedName>
        <fullName evidence="8">Protein kinase domain-containing protein</fullName>
    </recommendedName>
</protein>
<evidence type="ECO:0000256" key="2">
    <source>
        <dbReference type="ARBA" id="ARBA00022679"/>
    </source>
</evidence>
<evidence type="ECO:0000256" key="1">
    <source>
        <dbReference type="ARBA" id="ARBA00022527"/>
    </source>
</evidence>
<dbReference type="Gene3D" id="3.30.200.20">
    <property type="entry name" value="Phosphorylase Kinase, domain 1"/>
    <property type="match status" value="1"/>
</dbReference>
<comment type="similarity">
    <text evidence="7">Belongs to the protein kinase superfamily.</text>
</comment>
<comment type="caution">
    <text evidence="9">The sequence shown here is derived from an EMBL/GenBank/DDBJ whole genome shotgun (WGS) entry which is preliminary data.</text>
</comment>
<dbReference type="InterPro" id="IPR050823">
    <property type="entry name" value="Plant_Ser_Thr_Prot_Kinase"/>
</dbReference>
<keyword evidence="5 6" id="KW-0067">ATP-binding</keyword>
<dbReference type="InterPro" id="IPR017441">
    <property type="entry name" value="Protein_kinase_ATP_BS"/>
</dbReference>
<keyword evidence="1 7" id="KW-0723">Serine/threonine-protein kinase</keyword>
<dbReference type="GO" id="GO:0005524">
    <property type="term" value="F:ATP binding"/>
    <property type="evidence" value="ECO:0007669"/>
    <property type="project" value="UniProtKB-UniRule"/>
</dbReference>
<dbReference type="GO" id="GO:0004674">
    <property type="term" value="F:protein serine/threonine kinase activity"/>
    <property type="evidence" value="ECO:0007669"/>
    <property type="project" value="UniProtKB-KW"/>
</dbReference>